<gene>
    <name evidence="2" type="ORF">EJB05_14458</name>
</gene>
<feature type="compositionally biased region" description="Basic and acidic residues" evidence="1">
    <location>
        <begin position="66"/>
        <end position="85"/>
    </location>
</feature>
<reference evidence="2 3" key="1">
    <citation type="journal article" date="2019" name="Sci. Rep.">
        <title>A high-quality genome of Eragrostis curvula grass provides insights into Poaceae evolution and supports new strategies to enhance forage quality.</title>
        <authorList>
            <person name="Carballo J."/>
            <person name="Santos B.A.C.M."/>
            <person name="Zappacosta D."/>
            <person name="Garbus I."/>
            <person name="Selva J.P."/>
            <person name="Gallo C.A."/>
            <person name="Diaz A."/>
            <person name="Albertini E."/>
            <person name="Caccamo M."/>
            <person name="Echenique V."/>
        </authorList>
    </citation>
    <scope>NUCLEOTIDE SEQUENCE [LARGE SCALE GENOMIC DNA]</scope>
    <source>
        <strain evidence="3">cv. Victoria</strain>
        <tissue evidence="2">Leaf</tissue>
    </source>
</reference>
<evidence type="ECO:0000313" key="3">
    <source>
        <dbReference type="Proteomes" id="UP000324897"/>
    </source>
</evidence>
<feature type="non-terminal residue" evidence="2">
    <location>
        <position position="1"/>
    </location>
</feature>
<protein>
    <submittedName>
        <fullName evidence="2">Uncharacterized protein</fullName>
    </submittedName>
</protein>
<evidence type="ECO:0000313" key="2">
    <source>
        <dbReference type="EMBL" id="TVU40972.1"/>
    </source>
</evidence>
<organism evidence="2 3">
    <name type="scientific">Eragrostis curvula</name>
    <name type="common">weeping love grass</name>
    <dbReference type="NCBI Taxonomy" id="38414"/>
    <lineage>
        <taxon>Eukaryota</taxon>
        <taxon>Viridiplantae</taxon>
        <taxon>Streptophyta</taxon>
        <taxon>Embryophyta</taxon>
        <taxon>Tracheophyta</taxon>
        <taxon>Spermatophyta</taxon>
        <taxon>Magnoliopsida</taxon>
        <taxon>Liliopsida</taxon>
        <taxon>Poales</taxon>
        <taxon>Poaceae</taxon>
        <taxon>PACMAD clade</taxon>
        <taxon>Chloridoideae</taxon>
        <taxon>Eragrostideae</taxon>
        <taxon>Eragrostidinae</taxon>
        <taxon>Eragrostis</taxon>
    </lineage>
</organism>
<accession>A0A5J9VX23</accession>
<sequence>VNLRPTSLSLRVGLLGTPSPCAVGSHGQDSSRLCSVLSLSFSFPTNRSAAPRPASPLPSPGSAGRDCVELDHGASKPSRPLEFKHASSSSSSSSSHASSTPRSNPACRRAVAVISLSVGLRRRCSPTLSFFPPPTCKLVSTAT</sequence>
<evidence type="ECO:0000256" key="1">
    <source>
        <dbReference type="SAM" id="MobiDB-lite"/>
    </source>
</evidence>
<dbReference type="EMBL" id="RWGY01000007">
    <property type="protein sequence ID" value="TVU40972.1"/>
    <property type="molecule type" value="Genomic_DNA"/>
</dbReference>
<name>A0A5J9VX23_9POAL</name>
<feature type="compositionally biased region" description="Low complexity" evidence="1">
    <location>
        <begin position="86"/>
        <end position="99"/>
    </location>
</feature>
<dbReference type="Gramene" id="TVU40972">
    <property type="protein sequence ID" value="TVU40972"/>
    <property type="gene ID" value="EJB05_14458"/>
</dbReference>
<proteinExistence type="predicted"/>
<dbReference type="Proteomes" id="UP000324897">
    <property type="component" value="Chromosome 4"/>
</dbReference>
<feature type="region of interest" description="Disordered" evidence="1">
    <location>
        <begin position="45"/>
        <end position="106"/>
    </location>
</feature>
<comment type="caution">
    <text evidence="2">The sequence shown here is derived from an EMBL/GenBank/DDBJ whole genome shotgun (WGS) entry which is preliminary data.</text>
</comment>
<keyword evidence="3" id="KW-1185">Reference proteome</keyword>
<dbReference type="AlphaFoldDB" id="A0A5J9VX23"/>